<proteinExistence type="predicted"/>
<sequence length="235" mass="26073">MKSTISEKVLSMIYGLKTARQAWVALAQRFASPSISNVNQLKRQLQGLQQGGLNCSDFIEHAKALADQLAAVGKPVDEADLISLILGGLNTVYNPFVSNCYFAQREKSLSLFDFQSELFAFEALLENQQRTMQAEHNSFAMMAQILGGARSQKKQNRNWQQQRFTPSNSTQKFSPSNNNGNVFSANTGHAPANWQQPRYSSSPPLQKHNSGNKESLMRTTSVFTNSVTFQSLAST</sequence>
<organism evidence="2">
    <name type="scientific">Salix viminalis</name>
    <name type="common">Common osier</name>
    <name type="synonym">Basket willow</name>
    <dbReference type="NCBI Taxonomy" id="40686"/>
    <lineage>
        <taxon>Eukaryota</taxon>
        <taxon>Viridiplantae</taxon>
        <taxon>Streptophyta</taxon>
        <taxon>Embryophyta</taxon>
        <taxon>Tracheophyta</taxon>
        <taxon>Spermatophyta</taxon>
        <taxon>Magnoliopsida</taxon>
        <taxon>eudicotyledons</taxon>
        <taxon>Gunneridae</taxon>
        <taxon>Pentapetalae</taxon>
        <taxon>rosids</taxon>
        <taxon>fabids</taxon>
        <taxon>Malpighiales</taxon>
        <taxon>Salicaceae</taxon>
        <taxon>Saliceae</taxon>
        <taxon>Salix</taxon>
    </lineage>
</organism>
<feature type="compositionally biased region" description="Polar residues" evidence="1">
    <location>
        <begin position="164"/>
        <end position="219"/>
    </location>
</feature>
<accession>A0A6N2LUG9</accession>
<dbReference type="Pfam" id="PF14223">
    <property type="entry name" value="Retrotran_gag_2"/>
    <property type="match status" value="1"/>
</dbReference>
<feature type="region of interest" description="Disordered" evidence="1">
    <location>
        <begin position="150"/>
        <end position="219"/>
    </location>
</feature>
<gene>
    <name evidence="2" type="ORF">SVIM_LOCUS217319</name>
</gene>
<dbReference type="PANTHER" id="PTHR47481:SF31">
    <property type="entry name" value="OS01G0873500 PROTEIN"/>
    <property type="match status" value="1"/>
</dbReference>
<evidence type="ECO:0000256" key="1">
    <source>
        <dbReference type="SAM" id="MobiDB-lite"/>
    </source>
</evidence>
<evidence type="ECO:0008006" key="3">
    <source>
        <dbReference type="Google" id="ProtNLM"/>
    </source>
</evidence>
<name>A0A6N2LUG9_SALVM</name>
<evidence type="ECO:0000313" key="2">
    <source>
        <dbReference type="EMBL" id="VFU39253.1"/>
    </source>
</evidence>
<reference evidence="2" key="1">
    <citation type="submission" date="2019-03" db="EMBL/GenBank/DDBJ databases">
        <authorList>
            <person name="Mank J."/>
            <person name="Almeida P."/>
        </authorList>
    </citation>
    <scope>NUCLEOTIDE SEQUENCE</scope>
    <source>
        <strain evidence="2">78183</strain>
    </source>
</reference>
<dbReference type="AlphaFoldDB" id="A0A6N2LUG9"/>
<dbReference type="PANTHER" id="PTHR47481">
    <property type="match status" value="1"/>
</dbReference>
<dbReference type="EMBL" id="CAADRP010001513">
    <property type="protein sequence ID" value="VFU39253.1"/>
    <property type="molecule type" value="Genomic_DNA"/>
</dbReference>
<protein>
    <recommendedName>
        <fullName evidence="3">Retrotransposon gag domain-containing protein</fullName>
    </recommendedName>
</protein>